<evidence type="ECO:0000313" key="20">
    <source>
        <dbReference type="Proteomes" id="UP001431902"/>
    </source>
</evidence>
<evidence type="ECO:0000256" key="13">
    <source>
        <dbReference type="ARBA" id="ARBA00023237"/>
    </source>
</evidence>
<evidence type="ECO:0000256" key="6">
    <source>
        <dbReference type="ARBA" id="ARBA00022692"/>
    </source>
</evidence>
<dbReference type="SUPFAM" id="SSF56935">
    <property type="entry name" value="Porins"/>
    <property type="match status" value="1"/>
</dbReference>
<evidence type="ECO:0000256" key="5">
    <source>
        <dbReference type="ARBA" id="ARBA00022496"/>
    </source>
</evidence>
<organism evidence="19 20">
    <name type="scientific">Limnohabitans lacus</name>
    <dbReference type="NCBI Taxonomy" id="3045173"/>
    <lineage>
        <taxon>Bacteria</taxon>
        <taxon>Pseudomonadati</taxon>
        <taxon>Pseudomonadota</taxon>
        <taxon>Betaproteobacteria</taxon>
        <taxon>Burkholderiales</taxon>
        <taxon>Comamonadaceae</taxon>
        <taxon>Limnohabitans</taxon>
    </lineage>
</organism>
<evidence type="ECO:0000256" key="8">
    <source>
        <dbReference type="ARBA" id="ARBA00023004"/>
    </source>
</evidence>
<feature type="signal peptide" evidence="16">
    <location>
        <begin position="1"/>
        <end position="28"/>
    </location>
</feature>
<evidence type="ECO:0000256" key="1">
    <source>
        <dbReference type="ARBA" id="ARBA00004571"/>
    </source>
</evidence>
<evidence type="ECO:0000256" key="11">
    <source>
        <dbReference type="ARBA" id="ARBA00023136"/>
    </source>
</evidence>
<dbReference type="Gene3D" id="2.40.170.20">
    <property type="entry name" value="TonB-dependent receptor, beta-barrel domain"/>
    <property type="match status" value="1"/>
</dbReference>
<comment type="similarity">
    <text evidence="2 14 15">Belongs to the TonB-dependent receptor family.</text>
</comment>
<dbReference type="PANTHER" id="PTHR32552:SF89">
    <property type="entry name" value="CATECHOLATE SIDEROPHORE RECEPTOR FIU"/>
    <property type="match status" value="1"/>
</dbReference>
<name>A0ABT6X3S4_9BURK</name>
<dbReference type="Pfam" id="PF00593">
    <property type="entry name" value="TonB_dep_Rec_b-barrel"/>
    <property type="match status" value="1"/>
</dbReference>
<keyword evidence="10 15" id="KW-0798">TonB box</keyword>
<keyword evidence="5" id="KW-0410">Iron transport</keyword>
<comment type="subcellular location">
    <subcellularLocation>
        <location evidence="1 14">Cell outer membrane</location>
        <topology evidence="1 14">Multi-pass membrane protein</topology>
    </subcellularLocation>
</comment>
<keyword evidence="7 16" id="KW-0732">Signal</keyword>
<keyword evidence="11 14" id="KW-0472">Membrane</keyword>
<sequence length="761" mass="80636">MKKQKFATPTKVAAAAALAAFQLSVAYAQSSNDALKLDEVVVTGTATGASKMKQSSSISTVGAEQVLQSQPTNASDILRSIPGIRAESSGGGGNANVTVRGLPISAGGSRYVQFQEDGLPVMLFGDVAFSTPDMFLRADNSLERLEVVRGGSASTLATNAPGGIINFISKTGDEPGGSIGVTTGLTYDHKRLDFDYSGKLGEKTRFFIGGYTHSGEGPRNATGNSNQGGQIKGNITQELDNGFVRLNFKSLDDQSPLFMPVPVKIANGKVSELPGIDPRVASMYSPYWVKDYTLTKNNTMVGTDVNDGLRVKQNSFGIEAELKLADGWKLSEKFRHSAMTGRFVGLFPANDVTAAPVGTIYATGPKAGQAYTGNAFTNTVFNTSMDDMGSTTNDFKLSKSFAQADGAKLNTTFGLFMNVQKVGLTWNFNQYLMQATDKNPALLSNSTTNSYGATALGTSVWGGCCTRAIDATYNTTSPYAVIGWEKGAWSLDGSIRHDNQVATGSYTQAVDNKFNPGDAKAINYKKSHNSYSFGANYQLNKDMAVFARISEGVAFNADRIMFGSAAVPMAGGAGVVPINTVQQYEGGVKMRNGNLSTFVTLFQAKTDESNFDATTQKSTANKYDAKGIELEAGYKMGAFRINGGVTLTDAKIVSSGLTPNRQAKVVYQLSPTYTSGAYTVGAAIVGSSSAKDAQGTAYEATLPAYTVVNAFANYAISKDLTASFGVYNLTNTIGYTEINDGRMAARSINGRSAKAGLKYSF</sequence>
<keyword evidence="20" id="KW-1185">Reference proteome</keyword>
<dbReference type="InterPro" id="IPR036942">
    <property type="entry name" value="Beta-barrel_TonB_sf"/>
</dbReference>
<dbReference type="RefSeq" id="WP_283223177.1">
    <property type="nucleotide sequence ID" value="NZ_JASGBH010000002.1"/>
</dbReference>
<proteinExistence type="inferred from homology"/>
<dbReference type="InterPro" id="IPR012910">
    <property type="entry name" value="Plug_dom"/>
</dbReference>
<evidence type="ECO:0000256" key="10">
    <source>
        <dbReference type="ARBA" id="ARBA00023077"/>
    </source>
</evidence>
<keyword evidence="9" id="KW-0406">Ion transport</keyword>
<keyword evidence="12 19" id="KW-0675">Receptor</keyword>
<protein>
    <submittedName>
        <fullName evidence="19">TonB-dependent receptor</fullName>
    </submittedName>
</protein>
<dbReference type="PANTHER" id="PTHR32552">
    <property type="entry name" value="FERRICHROME IRON RECEPTOR-RELATED"/>
    <property type="match status" value="1"/>
</dbReference>
<dbReference type="Proteomes" id="UP001431902">
    <property type="component" value="Unassembled WGS sequence"/>
</dbReference>
<evidence type="ECO:0000256" key="9">
    <source>
        <dbReference type="ARBA" id="ARBA00023065"/>
    </source>
</evidence>
<feature type="domain" description="TonB-dependent receptor-like beta-barrel" evidence="17">
    <location>
        <begin position="302"/>
        <end position="729"/>
    </location>
</feature>
<dbReference type="InterPro" id="IPR039426">
    <property type="entry name" value="TonB-dep_rcpt-like"/>
</dbReference>
<evidence type="ECO:0000256" key="3">
    <source>
        <dbReference type="ARBA" id="ARBA00022448"/>
    </source>
</evidence>
<comment type="caution">
    <text evidence="19">The sequence shown here is derived from an EMBL/GenBank/DDBJ whole genome shotgun (WGS) entry which is preliminary data.</text>
</comment>
<evidence type="ECO:0000256" key="12">
    <source>
        <dbReference type="ARBA" id="ARBA00023170"/>
    </source>
</evidence>
<keyword evidence="8" id="KW-0408">Iron</keyword>
<evidence type="ECO:0000256" key="4">
    <source>
        <dbReference type="ARBA" id="ARBA00022452"/>
    </source>
</evidence>
<evidence type="ECO:0000259" key="17">
    <source>
        <dbReference type="Pfam" id="PF00593"/>
    </source>
</evidence>
<feature type="chain" id="PRO_5045918493" evidence="16">
    <location>
        <begin position="29"/>
        <end position="761"/>
    </location>
</feature>
<evidence type="ECO:0000256" key="16">
    <source>
        <dbReference type="SAM" id="SignalP"/>
    </source>
</evidence>
<gene>
    <name evidence="19" type="ORF">QLQ16_02850</name>
</gene>
<keyword evidence="13 14" id="KW-0998">Cell outer membrane</keyword>
<keyword evidence="3 14" id="KW-0813">Transport</keyword>
<keyword evidence="6 14" id="KW-0812">Transmembrane</keyword>
<reference evidence="19" key="1">
    <citation type="submission" date="2023-05" db="EMBL/GenBank/DDBJ databases">
        <title>Limnohabitans sp. strain HM2-2 Genome sequencing and assembly.</title>
        <authorList>
            <person name="Jung Y."/>
        </authorList>
    </citation>
    <scope>NUCLEOTIDE SEQUENCE</scope>
    <source>
        <strain evidence="19">HM2-2</strain>
    </source>
</reference>
<dbReference type="Pfam" id="PF07715">
    <property type="entry name" value="Plug"/>
    <property type="match status" value="1"/>
</dbReference>
<evidence type="ECO:0000256" key="15">
    <source>
        <dbReference type="RuleBase" id="RU003357"/>
    </source>
</evidence>
<evidence type="ECO:0000256" key="14">
    <source>
        <dbReference type="PROSITE-ProRule" id="PRU01360"/>
    </source>
</evidence>
<evidence type="ECO:0000256" key="7">
    <source>
        <dbReference type="ARBA" id="ARBA00022729"/>
    </source>
</evidence>
<accession>A0ABT6X3S4</accession>
<evidence type="ECO:0000256" key="2">
    <source>
        <dbReference type="ARBA" id="ARBA00009810"/>
    </source>
</evidence>
<keyword evidence="4 14" id="KW-1134">Transmembrane beta strand</keyword>
<dbReference type="EMBL" id="JASGBH010000002">
    <property type="protein sequence ID" value="MDI9232765.1"/>
    <property type="molecule type" value="Genomic_DNA"/>
</dbReference>
<feature type="domain" description="TonB-dependent receptor plug" evidence="18">
    <location>
        <begin position="51"/>
        <end position="164"/>
    </location>
</feature>
<evidence type="ECO:0000259" key="18">
    <source>
        <dbReference type="Pfam" id="PF07715"/>
    </source>
</evidence>
<dbReference type="InterPro" id="IPR037066">
    <property type="entry name" value="Plug_dom_sf"/>
</dbReference>
<dbReference type="PROSITE" id="PS52016">
    <property type="entry name" value="TONB_DEPENDENT_REC_3"/>
    <property type="match status" value="1"/>
</dbReference>
<evidence type="ECO:0000313" key="19">
    <source>
        <dbReference type="EMBL" id="MDI9232765.1"/>
    </source>
</evidence>
<dbReference type="Gene3D" id="2.170.130.10">
    <property type="entry name" value="TonB-dependent receptor, plug domain"/>
    <property type="match status" value="1"/>
</dbReference>
<dbReference type="InterPro" id="IPR000531">
    <property type="entry name" value="Beta-barrel_TonB"/>
</dbReference>